<dbReference type="SUPFAM" id="SSF51338">
    <property type="entry name" value="Composite domain of metallo-dependent hydrolases"/>
    <property type="match status" value="1"/>
</dbReference>
<evidence type="ECO:0000313" key="2">
    <source>
        <dbReference type="EMBL" id="GAH76005.1"/>
    </source>
</evidence>
<comment type="caution">
    <text evidence="2">The sequence shown here is derived from an EMBL/GenBank/DDBJ whole genome shotgun (WGS) entry which is preliminary data.</text>
</comment>
<reference evidence="2" key="1">
    <citation type="journal article" date="2014" name="Front. Microbiol.">
        <title>High frequency of phylogenetically diverse reductive dehalogenase-homologous genes in deep subseafloor sedimentary metagenomes.</title>
        <authorList>
            <person name="Kawai M."/>
            <person name="Futagami T."/>
            <person name="Toyoda A."/>
            <person name="Takaki Y."/>
            <person name="Nishi S."/>
            <person name="Hori S."/>
            <person name="Arai W."/>
            <person name="Tsubouchi T."/>
            <person name="Morono Y."/>
            <person name="Uchiyama I."/>
            <person name="Ito T."/>
            <person name="Fujiyama A."/>
            <person name="Inagaki F."/>
            <person name="Takami H."/>
        </authorList>
    </citation>
    <scope>NUCLEOTIDE SEQUENCE</scope>
    <source>
        <strain evidence="2">Expedition CK06-06</strain>
    </source>
</reference>
<dbReference type="GO" id="GO:0016810">
    <property type="term" value="F:hydrolase activity, acting on carbon-nitrogen (but not peptide) bonds"/>
    <property type="evidence" value="ECO:0007669"/>
    <property type="project" value="InterPro"/>
</dbReference>
<dbReference type="SUPFAM" id="SSF51556">
    <property type="entry name" value="Metallo-dependent hydrolases"/>
    <property type="match status" value="1"/>
</dbReference>
<feature type="non-terminal residue" evidence="2">
    <location>
        <position position="269"/>
    </location>
</feature>
<dbReference type="Pfam" id="PF07969">
    <property type="entry name" value="Amidohydro_3"/>
    <property type="match status" value="1"/>
</dbReference>
<dbReference type="AlphaFoldDB" id="X1J3E8"/>
<gene>
    <name evidence="2" type="ORF">S03H2_44339</name>
</gene>
<dbReference type="EMBL" id="BARU01027718">
    <property type="protein sequence ID" value="GAH76005.1"/>
    <property type="molecule type" value="Genomic_DNA"/>
</dbReference>
<dbReference type="Gene3D" id="3.20.20.140">
    <property type="entry name" value="Metal-dependent hydrolases"/>
    <property type="match status" value="2"/>
</dbReference>
<proteinExistence type="predicted"/>
<organism evidence="2">
    <name type="scientific">marine sediment metagenome</name>
    <dbReference type="NCBI Taxonomy" id="412755"/>
    <lineage>
        <taxon>unclassified sequences</taxon>
        <taxon>metagenomes</taxon>
        <taxon>ecological metagenomes</taxon>
    </lineage>
</organism>
<dbReference type="InterPro" id="IPR011059">
    <property type="entry name" value="Metal-dep_hydrolase_composite"/>
</dbReference>
<dbReference type="InterPro" id="IPR013108">
    <property type="entry name" value="Amidohydro_3"/>
</dbReference>
<sequence length="269" mass="29989">NVKVHFSHYAANSPANWGQSKEMLAIVDEARKRGLDVTFDSYPYIATSTTMILLLPRWVHEGGPDAILEKLRQPKTRDKICADMRATCLDWDRFVLSSLPTKRNKIYVGKNLVEAANMAGKEIPEFVCDLLLEEDLAVNYVGFTGNEEDIRIIMKHPCHIACSDGLLIGDRPHPRTWGTFARYLGVYSRELGILSLEEIIRHMTAAPAQRLSLNDHGLVKEGLAADLVVFNPQTVIDKATFDEPKTHPIGIDYVLVNGAVVVDKGKHTG</sequence>
<feature type="domain" description="Amidohydrolase 3" evidence="1">
    <location>
        <begin position="153"/>
        <end position="262"/>
    </location>
</feature>
<protein>
    <recommendedName>
        <fullName evidence="1">Amidohydrolase 3 domain-containing protein</fullName>
    </recommendedName>
</protein>
<dbReference type="InterPro" id="IPR032466">
    <property type="entry name" value="Metal_Hydrolase"/>
</dbReference>
<evidence type="ECO:0000259" key="1">
    <source>
        <dbReference type="Pfam" id="PF07969"/>
    </source>
</evidence>
<accession>X1J3E8</accession>
<name>X1J3E8_9ZZZZ</name>
<feature type="non-terminal residue" evidence="2">
    <location>
        <position position="1"/>
    </location>
</feature>